<evidence type="ECO:0000256" key="6">
    <source>
        <dbReference type="ARBA" id="ARBA00023128"/>
    </source>
</evidence>
<dbReference type="GO" id="GO:0005739">
    <property type="term" value="C:mitochondrion"/>
    <property type="evidence" value="ECO:0007669"/>
    <property type="project" value="UniProtKB-SubCell"/>
</dbReference>
<evidence type="ECO:0000256" key="3">
    <source>
        <dbReference type="ARBA" id="ARBA00004496"/>
    </source>
</evidence>
<dbReference type="InterPro" id="IPR045295">
    <property type="entry name" value="Complex1_LYR_SDHAF1_LYRM8"/>
</dbReference>
<sequence length="356" mass="39963">MMSTRIFPSSSRIASLSRTARLPPALSARRLPTITQRSASTQPPSPSPSHEKAEEQGHPKPKRPYSQLQKSVFALYRRAYRLIRTKPEETQFHFLLYLRHAFKHPSQGGSIGRRDFSAIEHLLRRGERMVDQVFAEKGVKDVHLPGGTTATKVVDGAMVINVHWALKNNLDADPLIQEQALNVIRNLAAVDEVDIEMTVQKIGLERLLDLLERVIWERSGGRGAVWGSRGEDGSVLVLVQAAHVLVNLATGNRGVRMAVLQRANLLDAILFFMNHPKEEIRVAGVWCASNLTYRLQPAYGHGERADPTDDDVGIEAVKRLRAFDIELRIRDLLQKEEALNVRDRAKVLLTTFEDAT</sequence>
<dbReference type="GO" id="GO:0043161">
    <property type="term" value="P:proteasome-mediated ubiquitin-dependent protein catabolic process"/>
    <property type="evidence" value="ECO:0007669"/>
    <property type="project" value="TreeGrafter"/>
</dbReference>
<dbReference type="InterPro" id="IPR011989">
    <property type="entry name" value="ARM-like"/>
</dbReference>
<evidence type="ECO:0000256" key="7">
    <source>
        <dbReference type="ARBA" id="ARBA00023242"/>
    </source>
</evidence>
<dbReference type="PANTHER" id="PTHR15651">
    <property type="entry name" value="ARMADILLO REPEAT-CONTAINING PROTEIN 8"/>
    <property type="match status" value="1"/>
</dbReference>
<evidence type="ECO:0000256" key="4">
    <source>
        <dbReference type="ARBA" id="ARBA00022490"/>
    </source>
</evidence>
<dbReference type="InterPro" id="IPR038739">
    <property type="entry name" value="ARMC8/Vid28"/>
</dbReference>
<feature type="region of interest" description="Disordered" evidence="8">
    <location>
        <begin position="1"/>
        <end position="64"/>
    </location>
</feature>
<evidence type="ECO:0000256" key="2">
    <source>
        <dbReference type="ARBA" id="ARBA00004173"/>
    </source>
</evidence>
<dbReference type="InterPro" id="IPR016024">
    <property type="entry name" value="ARM-type_fold"/>
</dbReference>
<dbReference type="AlphaFoldDB" id="A0A8T8SR69"/>
<evidence type="ECO:0000313" key="9">
    <source>
        <dbReference type="EMBL" id="KAE8245234.1"/>
    </source>
</evidence>
<dbReference type="Gene3D" id="1.25.10.10">
    <property type="entry name" value="Leucine-rich Repeat Variant"/>
    <property type="match status" value="1"/>
</dbReference>
<keyword evidence="6" id="KW-0496">Mitochondrion</keyword>
<dbReference type="SUPFAM" id="SSF48371">
    <property type="entry name" value="ARM repeat"/>
    <property type="match status" value="1"/>
</dbReference>
<reference evidence="9" key="2">
    <citation type="journal article" date="2019" name="IMA Fungus">
        <title>Genome sequencing and comparison of five Tilletia species to identify candidate genes for the detection of regulated species infecting wheat.</title>
        <authorList>
            <person name="Nguyen H.D.T."/>
            <person name="Sultana T."/>
            <person name="Kesanakurti P."/>
            <person name="Hambleton S."/>
        </authorList>
    </citation>
    <scope>NUCLEOTIDE SEQUENCE</scope>
    <source>
        <strain evidence="9">DAOMC 236416</strain>
    </source>
</reference>
<evidence type="ECO:0000256" key="1">
    <source>
        <dbReference type="ARBA" id="ARBA00004123"/>
    </source>
</evidence>
<feature type="compositionally biased region" description="Basic and acidic residues" evidence="8">
    <location>
        <begin position="49"/>
        <end position="58"/>
    </location>
</feature>
<keyword evidence="4" id="KW-0963">Cytoplasm</keyword>
<evidence type="ECO:0000256" key="5">
    <source>
        <dbReference type="ARBA" id="ARBA00022737"/>
    </source>
</evidence>
<accession>A0A8T8SR69</accession>
<comment type="subcellular location">
    <subcellularLocation>
        <location evidence="3">Cytoplasm</location>
    </subcellularLocation>
    <subcellularLocation>
        <location evidence="2">Mitochondrion</location>
    </subcellularLocation>
    <subcellularLocation>
        <location evidence="1">Nucleus</location>
    </subcellularLocation>
</comment>
<dbReference type="GO" id="GO:0034553">
    <property type="term" value="P:mitochondrial respiratory chain complex II assembly"/>
    <property type="evidence" value="ECO:0007669"/>
    <property type="project" value="InterPro"/>
</dbReference>
<evidence type="ECO:0000256" key="8">
    <source>
        <dbReference type="SAM" id="MobiDB-lite"/>
    </source>
</evidence>
<dbReference type="CDD" id="cd20268">
    <property type="entry name" value="Complex1_LYR_SDHAF1_LYRM8"/>
    <property type="match status" value="1"/>
</dbReference>
<dbReference type="Proteomes" id="UP000077521">
    <property type="component" value="Unassembled WGS sequence"/>
</dbReference>
<evidence type="ECO:0000313" key="10">
    <source>
        <dbReference type="Proteomes" id="UP000077521"/>
    </source>
</evidence>
<protein>
    <recommendedName>
        <fullName evidence="11">Armadillo repeat-containing protein 8</fullName>
    </recommendedName>
</protein>
<name>A0A8T8SR69_9BASI</name>
<dbReference type="GO" id="GO:0005634">
    <property type="term" value="C:nucleus"/>
    <property type="evidence" value="ECO:0007669"/>
    <property type="project" value="UniProtKB-SubCell"/>
</dbReference>
<feature type="compositionally biased region" description="Polar residues" evidence="8">
    <location>
        <begin position="33"/>
        <end position="42"/>
    </location>
</feature>
<organism evidence="9 10">
    <name type="scientific">Tilletia indica</name>
    <dbReference type="NCBI Taxonomy" id="43049"/>
    <lineage>
        <taxon>Eukaryota</taxon>
        <taxon>Fungi</taxon>
        <taxon>Dikarya</taxon>
        <taxon>Basidiomycota</taxon>
        <taxon>Ustilaginomycotina</taxon>
        <taxon>Exobasidiomycetes</taxon>
        <taxon>Tilletiales</taxon>
        <taxon>Tilletiaceae</taxon>
        <taxon>Tilletia</taxon>
    </lineage>
</organism>
<keyword evidence="10" id="KW-1185">Reference proteome</keyword>
<dbReference type="GO" id="GO:0034657">
    <property type="term" value="C:GID complex"/>
    <property type="evidence" value="ECO:0007669"/>
    <property type="project" value="TreeGrafter"/>
</dbReference>
<feature type="compositionally biased region" description="Polar residues" evidence="8">
    <location>
        <begin position="1"/>
        <end position="18"/>
    </location>
</feature>
<gene>
    <name evidence="9" type="ORF">A4X13_0g6022</name>
</gene>
<reference evidence="9" key="1">
    <citation type="submission" date="2016-04" db="EMBL/GenBank/DDBJ databases">
        <authorList>
            <person name="Nguyen H.D."/>
            <person name="Samba Siva P."/>
            <person name="Cullis J."/>
            <person name="Levesque C.A."/>
            <person name="Hambleton S."/>
        </authorList>
    </citation>
    <scope>NUCLEOTIDE SEQUENCE</scope>
    <source>
        <strain evidence="9">DAOMC 236416</strain>
    </source>
</reference>
<dbReference type="EMBL" id="LWDF02000526">
    <property type="protein sequence ID" value="KAE8245234.1"/>
    <property type="molecule type" value="Genomic_DNA"/>
</dbReference>
<dbReference type="PANTHER" id="PTHR15651:SF7">
    <property type="entry name" value="ARMADILLO REPEAT-CONTAINING PROTEIN 8"/>
    <property type="match status" value="1"/>
</dbReference>
<keyword evidence="7" id="KW-0539">Nucleus</keyword>
<comment type="caution">
    <text evidence="9">The sequence shown here is derived from an EMBL/GenBank/DDBJ whole genome shotgun (WGS) entry which is preliminary data.</text>
</comment>
<keyword evidence="5" id="KW-0677">Repeat</keyword>
<proteinExistence type="predicted"/>
<evidence type="ECO:0008006" key="11">
    <source>
        <dbReference type="Google" id="ProtNLM"/>
    </source>
</evidence>